<reference evidence="1" key="1">
    <citation type="thesis" date="2020" institute="ProQuest LLC" country="789 East Eisenhower Parkway, Ann Arbor, MI, USA">
        <title>Comparative Genomics and Chromosome Evolution.</title>
        <authorList>
            <person name="Mudd A.B."/>
        </authorList>
    </citation>
    <scope>NUCLEOTIDE SEQUENCE</scope>
    <source>
        <strain evidence="1">HN-11 Male</strain>
        <tissue evidence="1">Kidney and liver</tissue>
    </source>
</reference>
<name>A0A8J6F6Q0_ELECQ</name>
<evidence type="ECO:0000313" key="2">
    <source>
        <dbReference type="Proteomes" id="UP000770717"/>
    </source>
</evidence>
<protein>
    <submittedName>
        <fullName evidence="1">Uncharacterized protein</fullName>
    </submittedName>
</protein>
<organism evidence="1 2">
    <name type="scientific">Eleutherodactylus coqui</name>
    <name type="common">Puerto Rican coqui</name>
    <dbReference type="NCBI Taxonomy" id="57060"/>
    <lineage>
        <taxon>Eukaryota</taxon>
        <taxon>Metazoa</taxon>
        <taxon>Chordata</taxon>
        <taxon>Craniata</taxon>
        <taxon>Vertebrata</taxon>
        <taxon>Euteleostomi</taxon>
        <taxon>Amphibia</taxon>
        <taxon>Batrachia</taxon>
        <taxon>Anura</taxon>
        <taxon>Neobatrachia</taxon>
        <taxon>Hyloidea</taxon>
        <taxon>Eleutherodactylidae</taxon>
        <taxon>Eleutherodactylinae</taxon>
        <taxon>Eleutherodactylus</taxon>
        <taxon>Eleutherodactylus</taxon>
    </lineage>
</organism>
<accession>A0A8J6F6Q0</accession>
<evidence type="ECO:0000313" key="1">
    <source>
        <dbReference type="EMBL" id="KAG9482079.1"/>
    </source>
</evidence>
<proteinExistence type="predicted"/>
<sequence>MTEISINDEDLYLAAEDLESPLEIQCWTGILSPDVYLAEASASPALPNVSPYSDFDEKSSKYTIKISGKCNPSVNVQEV</sequence>
<gene>
    <name evidence="1" type="ORF">GDO78_011004</name>
</gene>
<dbReference type="AlphaFoldDB" id="A0A8J6F6Q0"/>
<dbReference type="Proteomes" id="UP000770717">
    <property type="component" value="Unassembled WGS sequence"/>
</dbReference>
<comment type="caution">
    <text evidence="1">The sequence shown here is derived from an EMBL/GenBank/DDBJ whole genome shotgun (WGS) entry which is preliminary data.</text>
</comment>
<keyword evidence="2" id="KW-1185">Reference proteome</keyword>
<dbReference type="EMBL" id="WNTK01000006">
    <property type="protein sequence ID" value="KAG9482079.1"/>
    <property type="molecule type" value="Genomic_DNA"/>
</dbReference>